<keyword evidence="7 8" id="KW-0460">Magnesium</keyword>
<feature type="binding site" evidence="8">
    <location>
        <position position="520"/>
    </location>
    <ligand>
        <name>Mg(2+)</name>
        <dbReference type="ChEBI" id="CHEBI:18420"/>
        <label>1</label>
    </ligand>
</feature>
<dbReference type="HAMAP" id="MF_00420">
    <property type="entry name" value="PurL_2"/>
    <property type="match status" value="1"/>
</dbReference>
<dbReference type="SUPFAM" id="SSF56042">
    <property type="entry name" value="PurM C-terminal domain-like"/>
    <property type="match status" value="2"/>
</dbReference>
<evidence type="ECO:0000256" key="7">
    <source>
        <dbReference type="ARBA" id="ARBA00022842"/>
    </source>
</evidence>
<dbReference type="UniPathway" id="UPA00074">
    <property type="reaction ID" value="UER00128"/>
</dbReference>
<dbReference type="CDD" id="cd02203">
    <property type="entry name" value="PurL_repeat1"/>
    <property type="match status" value="1"/>
</dbReference>
<dbReference type="GO" id="GO:0006164">
    <property type="term" value="P:purine nucleotide biosynthetic process"/>
    <property type="evidence" value="ECO:0000318"/>
    <property type="project" value="GO_Central"/>
</dbReference>
<dbReference type="FunFam" id="3.30.1330.10:FF:000004">
    <property type="entry name" value="Phosphoribosylformylglycinamidine synthase subunit PurL"/>
    <property type="match status" value="1"/>
</dbReference>
<comment type="pathway">
    <text evidence="8">Purine metabolism; IMP biosynthesis via de novo pathway; 5-amino-1-(5-phospho-D-ribosyl)imidazole from N(2)-formyl-N(1)-(5-phospho-D-ribosyl)glycinamide: step 1/2.</text>
</comment>
<dbReference type="NCBIfam" id="NF002290">
    <property type="entry name" value="PRK01213.1"/>
    <property type="match status" value="1"/>
</dbReference>
<comment type="subunit">
    <text evidence="8">Monomer. Part of the FGAM synthase complex composed of 1 PurL, 1 PurQ and 2 PurS subunits.</text>
</comment>
<accession>B8E0V7</accession>
<dbReference type="Gene3D" id="3.30.1330.10">
    <property type="entry name" value="PurM-like, N-terminal domain"/>
    <property type="match status" value="2"/>
</dbReference>
<organism evidence="12 13">
    <name type="scientific">Dictyoglomus turgidum (strain DSM 6724 / Z-1310)</name>
    <dbReference type="NCBI Taxonomy" id="515635"/>
    <lineage>
        <taxon>Bacteria</taxon>
        <taxon>Pseudomonadati</taxon>
        <taxon>Dictyoglomota</taxon>
        <taxon>Dictyoglomia</taxon>
        <taxon>Dictyoglomales</taxon>
        <taxon>Dictyoglomaceae</taxon>
        <taxon>Dictyoglomus</taxon>
    </lineage>
</organism>
<dbReference type="GO" id="GO:0005524">
    <property type="term" value="F:ATP binding"/>
    <property type="evidence" value="ECO:0007669"/>
    <property type="project" value="UniProtKB-UniRule"/>
</dbReference>
<evidence type="ECO:0000259" key="10">
    <source>
        <dbReference type="Pfam" id="PF02769"/>
    </source>
</evidence>
<dbReference type="SUPFAM" id="SSF55326">
    <property type="entry name" value="PurM N-terminal domain-like"/>
    <property type="match status" value="2"/>
</dbReference>
<comment type="caution">
    <text evidence="8">Lacks conserved residue(s) required for the propagation of feature annotation.</text>
</comment>
<dbReference type="InterPro" id="IPR036676">
    <property type="entry name" value="PurM-like_C_sf"/>
</dbReference>
<dbReference type="KEGG" id="dtu:Dtur_1420"/>
<dbReference type="HOGENOM" id="CLU_003100_0_1_0"/>
<dbReference type="CDD" id="cd02204">
    <property type="entry name" value="PurL_repeat2"/>
    <property type="match status" value="1"/>
</dbReference>
<evidence type="ECO:0000256" key="2">
    <source>
        <dbReference type="ARBA" id="ARBA00022598"/>
    </source>
</evidence>
<dbReference type="InParanoid" id="B8E0V7"/>
<sequence>MGVFGLKEEEIKHAIKLLGREPNDLEWSVISVIWSEHCSYKHSRKYLKDFLTKAEWVEQGPGENAGIVNLGDGYRVVFKIESHNHPSAVEPFQGAATGVGGIVRDILAIGARPIALLDSLRFGPIEKGRNKYLFEGVVGGISFYGNCIGVPVVGGEIVFEDCYSSNPLVNVMCIGLLTPGQKSYRGKAEGKGNLLLLVGAKTGRDGLQGASFASEKLDDEVHKKRPSVQVGDPFLGKLLIESCLEAASTEGVIGIQDLGAAGLVSSLSESARRGRSGVKVYLDKVPQREENMTAEEILLSESQERMLLVIKPEKAEEIISIFKKWDLEAEIIGEVIEEEKFVVYFKGEKVVDLPTELLVDGSLIFDPPYKDYEVPNLAFDFGSRVKKEHVNRFLEELVNDLFIKEKIYRQYDYSVQTNTVFSPGFGDAAVLRIKGTNKGIAVVVDGNGRYCYLNPKRGAMYAVTEACRNILCVGGRPLAITDGLNFGDPDEAEVFYQFRETIKGIDLASRALEIPIVSGNVSFYNGQAENTIFPTPIIGMVGILEDLSYLIKPGFKVVGNPVYLIGDFSWLSLGGSKFIKDIFGKIEGEPPYVDLIWERKLKFFMEEIRKERDIVLSAHDISEGGLLSTLLEMSFWGEKGVEIVLPSDKIENLIGEGSGLIVVEINKDKEIKYLDFIEKYGLKTQKIGIVKEKEFIVEPFIKRNINEFLRRR</sequence>
<dbReference type="OrthoDB" id="9804441at2"/>
<feature type="domain" description="PurM-like C-terminal" evidence="10">
    <location>
        <begin position="191"/>
        <end position="345"/>
    </location>
</feature>
<dbReference type="EC" id="6.3.5.3" evidence="8"/>
<name>B8E0V7_DICTD</name>
<dbReference type="GO" id="GO:0005737">
    <property type="term" value="C:cytoplasm"/>
    <property type="evidence" value="ECO:0007669"/>
    <property type="project" value="UniProtKB-SubCell"/>
</dbReference>
<feature type="binding site" evidence="8">
    <location>
        <position position="104"/>
    </location>
    <ligand>
        <name>substrate</name>
    </ligand>
</feature>
<dbReference type="Gene3D" id="3.90.650.10">
    <property type="entry name" value="PurM-like C-terminal domain"/>
    <property type="match status" value="2"/>
</dbReference>
<dbReference type="NCBIfam" id="TIGR01736">
    <property type="entry name" value="FGAM_synth_II"/>
    <property type="match status" value="1"/>
</dbReference>
<evidence type="ECO:0000256" key="8">
    <source>
        <dbReference type="HAMAP-Rule" id="MF_00420"/>
    </source>
</evidence>
<dbReference type="InterPro" id="IPR010074">
    <property type="entry name" value="PRibForGlyAmidine_synth_PurL"/>
</dbReference>
<evidence type="ECO:0000313" key="12">
    <source>
        <dbReference type="EMBL" id="ACK42694.1"/>
    </source>
</evidence>
<evidence type="ECO:0000313" key="13">
    <source>
        <dbReference type="Proteomes" id="UP000007719"/>
    </source>
</evidence>
<feature type="binding site" evidence="8">
    <location>
        <position position="105"/>
    </location>
    <ligand>
        <name>Mg(2+)</name>
        <dbReference type="ChEBI" id="CHEBI:18420"/>
        <label>2</label>
    </ligand>
</feature>
<dbReference type="InterPro" id="IPR036921">
    <property type="entry name" value="PurM-like_N_sf"/>
</dbReference>
<proteinExistence type="inferred from homology"/>
<dbReference type="Pfam" id="PF02769">
    <property type="entry name" value="AIRS_C"/>
    <property type="match status" value="2"/>
</dbReference>
<dbReference type="Pfam" id="PF00586">
    <property type="entry name" value="AIRS"/>
    <property type="match status" value="2"/>
</dbReference>
<dbReference type="GO" id="GO:0000287">
    <property type="term" value="F:magnesium ion binding"/>
    <property type="evidence" value="ECO:0007669"/>
    <property type="project" value="UniProtKB-UniRule"/>
</dbReference>
<dbReference type="PANTHER" id="PTHR43555:SF1">
    <property type="entry name" value="PHOSPHORIBOSYLFORMYLGLYCINAMIDINE SYNTHASE SUBUNIT PURL"/>
    <property type="match status" value="1"/>
</dbReference>
<reference evidence="13" key="1">
    <citation type="journal article" date="2016" name="Front. Microbiol.">
        <title>The complete genome sequence of hyperthermophile Dictyoglomus turgidum DSM 6724 reveals a specialized carbohydrate fermentor.</title>
        <authorList>
            <person name="Brumm P.J."/>
            <person name="Gowda K."/>
            <person name="Robb F.T."/>
            <person name="Mead D.A."/>
        </authorList>
    </citation>
    <scope>NUCLEOTIDE SEQUENCE [LARGE SCALE GENOMIC DNA]</scope>
    <source>
        <strain evidence="13">DSM 6724 / Z-1310</strain>
    </source>
</reference>
<evidence type="ECO:0000259" key="9">
    <source>
        <dbReference type="Pfam" id="PF00586"/>
    </source>
</evidence>
<dbReference type="EnsemblBacteria" id="ACK42694">
    <property type="protein sequence ID" value="ACK42694"/>
    <property type="gene ID" value="Dtur_1420"/>
</dbReference>
<dbReference type="Pfam" id="PF18072">
    <property type="entry name" value="FGAR-AT_linker"/>
    <property type="match status" value="1"/>
</dbReference>
<feature type="domain" description="PurM-like N-terminal" evidence="9">
    <location>
        <begin position="62"/>
        <end position="176"/>
    </location>
</feature>
<keyword evidence="5 8" id="KW-0658">Purine biosynthesis</keyword>
<feature type="binding site" evidence="8">
    <location>
        <position position="519"/>
    </location>
    <ligand>
        <name>ATP</name>
        <dbReference type="ChEBI" id="CHEBI:30616"/>
    </ligand>
</feature>
<comment type="function">
    <text evidence="8">Part of the phosphoribosylformylglycinamidine synthase complex involved in the purines biosynthetic pathway. Catalyzes the ATP-dependent conversion of formylglycinamide ribonucleotide (FGAR) and glutamine to yield formylglycinamidine ribonucleotide (FGAM) and glutamate. The FGAM synthase complex is composed of three subunits. PurQ produces an ammonia molecule by converting glutamine to glutamate. PurL transfers the ammonia molecule to FGAR to form FGAM in an ATP-dependent manner. PurS interacts with PurQ and PurL and is thought to assist in the transfer of the ammonia molecule from PurQ to PurL.</text>
</comment>
<feature type="domain" description="Phosphoribosylformylglycinamidine synthase linker" evidence="11">
    <location>
        <begin position="4"/>
        <end position="41"/>
    </location>
</feature>
<keyword evidence="3 8" id="KW-0479">Metal-binding</keyword>
<feature type="binding site" evidence="8">
    <location>
        <position position="40"/>
    </location>
    <ligand>
        <name>ATP</name>
        <dbReference type="ChEBI" id="CHEBI:30616"/>
    </ligand>
</feature>
<feature type="binding site" evidence="8">
    <location>
        <position position="79"/>
    </location>
    <ligand>
        <name>ATP</name>
        <dbReference type="ChEBI" id="CHEBI:30616"/>
    </ligand>
</feature>
<keyword evidence="4 8" id="KW-0547">Nucleotide-binding</keyword>
<comment type="similarity">
    <text evidence="8">Belongs to the FGAMS family.</text>
</comment>
<feature type="binding site" evidence="8">
    <location>
        <position position="257"/>
    </location>
    <ligand>
        <name>Mg(2+)</name>
        <dbReference type="ChEBI" id="CHEBI:18420"/>
        <label>2</label>
    </ligand>
</feature>
<keyword evidence="1 8" id="KW-0963">Cytoplasm</keyword>
<dbReference type="PANTHER" id="PTHR43555">
    <property type="entry name" value="PHOSPHORIBOSYLFORMYLGLYCINAMIDINE SYNTHASE SUBUNIT PURL"/>
    <property type="match status" value="1"/>
</dbReference>
<dbReference type="PATRIC" id="fig|515635.4.peg.1467"/>
<dbReference type="eggNOG" id="COG0046">
    <property type="taxonomic scope" value="Bacteria"/>
</dbReference>
<dbReference type="InterPro" id="IPR041609">
    <property type="entry name" value="PurL_linker"/>
</dbReference>
<feature type="binding site" evidence="8">
    <location>
        <begin position="82"/>
        <end position="85"/>
    </location>
    <ligand>
        <name>substrate</name>
    </ligand>
</feature>
<keyword evidence="2 8" id="KW-0436">Ligase</keyword>
<feature type="binding site" evidence="8">
    <location>
        <position position="229"/>
    </location>
    <ligand>
        <name>substrate</name>
    </ligand>
</feature>
<feature type="binding site" evidence="8">
    <location>
        <begin position="301"/>
        <end position="303"/>
    </location>
    <ligand>
        <name>substrate</name>
    </ligand>
</feature>
<dbReference type="PIRSF" id="PIRSF001587">
    <property type="entry name" value="FGAM_synthase_II"/>
    <property type="match status" value="1"/>
</dbReference>
<keyword evidence="6 8" id="KW-0067">ATP-binding</keyword>
<keyword evidence="13" id="KW-1185">Reference proteome</keyword>
<evidence type="ECO:0000256" key="3">
    <source>
        <dbReference type="ARBA" id="ARBA00022723"/>
    </source>
</evidence>
<evidence type="ECO:0000256" key="4">
    <source>
        <dbReference type="ARBA" id="ARBA00022741"/>
    </source>
</evidence>
<feature type="domain" description="PurM-like N-terminal" evidence="9">
    <location>
        <begin position="426"/>
        <end position="543"/>
    </location>
</feature>
<dbReference type="FunCoup" id="B8E0V7">
    <property type="interactions" value="336"/>
</dbReference>
<feature type="binding site" evidence="8">
    <location>
        <position position="482"/>
    </location>
    <ligand>
        <name>ATP</name>
        <dbReference type="ChEBI" id="CHEBI:30616"/>
    </ligand>
</feature>
<dbReference type="RefSeq" id="WP_012583772.1">
    <property type="nucleotide sequence ID" value="NC_011661.1"/>
</dbReference>
<feature type="active site" description="Proton acceptor" evidence="8">
    <location>
        <position position="83"/>
    </location>
</feature>
<comment type="subcellular location">
    <subcellularLocation>
        <location evidence="8">Cytoplasm</location>
    </subcellularLocation>
</comment>
<evidence type="ECO:0000256" key="1">
    <source>
        <dbReference type="ARBA" id="ARBA00022490"/>
    </source>
</evidence>
<protein>
    <recommendedName>
        <fullName evidence="8">Phosphoribosylformylglycinamidine synthase subunit PurL</fullName>
        <shortName evidence="8">FGAM synthase</shortName>
        <ecNumber evidence="8">6.3.5.3</ecNumber>
    </recommendedName>
    <alternativeName>
        <fullName evidence="8">Formylglycinamide ribonucleotide amidotransferase subunit II</fullName>
        <shortName evidence="8">FGAR amidotransferase II</shortName>
        <shortName evidence="8">FGAR-AT II</shortName>
    </alternativeName>
    <alternativeName>
        <fullName evidence="8">Glutamine amidotransferase PurL</fullName>
    </alternativeName>
    <alternativeName>
        <fullName evidence="8">Phosphoribosylformylglycinamidine synthase subunit II</fullName>
    </alternativeName>
</protein>
<gene>
    <name evidence="8" type="primary">purL</name>
    <name evidence="12" type="ordered locus">Dtur_1420</name>
</gene>
<feature type="binding site" evidence="8">
    <location>
        <position position="81"/>
    </location>
    <ligand>
        <name>Mg(2+)</name>
        <dbReference type="ChEBI" id="CHEBI:18420"/>
        <label>1</label>
    </ligand>
</feature>
<dbReference type="AlphaFoldDB" id="B8E0V7"/>
<dbReference type="EMBL" id="CP001251">
    <property type="protein sequence ID" value="ACK42694.1"/>
    <property type="molecule type" value="Genomic_DNA"/>
</dbReference>
<evidence type="ECO:0000256" key="5">
    <source>
        <dbReference type="ARBA" id="ARBA00022755"/>
    </source>
</evidence>
<dbReference type="GO" id="GO:0004642">
    <property type="term" value="F:phosphoribosylformylglycinamidine synthase activity"/>
    <property type="evidence" value="ECO:0000318"/>
    <property type="project" value="GO_Central"/>
</dbReference>
<comment type="catalytic activity">
    <reaction evidence="8">
        <text>N(2)-formyl-N(1)-(5-phospho-beta-D-ribosyl)glycinamide + L-glutamine + ATP + H2O = 2-formamido-N(1)-(5-O-phospho-beta-D-ribosyl)acetamidine + L-glutamate + ADP + phosphate + H(+)</text>
        <dbReference type="Rhea" id="RHEA:17129"/>
        <dbReference type="ChEBI" id="CHEBI:15377"/>
        <dbReference type="ChEBI" id="CHEBI:15378"/>
        <dbReference type="ChEBI" id="CHEBI:29985"/>
        <dbReference type="ChEBI" id="CHEBI:30616"/>
        <dbReference type="ChEBI" id="CHEBI:43474"/>
        <dbReference type="ChEBI" id="CHEBI:58359"/>
        <dbReference type="ChEBI" id="CHEBI:147286"/>
        <dbReference type="ChEBI" id="CHEBI:147287"/>
        <dbReference type="ChEBI" id="CHEBI:456216"/>
        <dbReference type="EC" id="6.3.5.3"/>
    </reaction>
</comment>
<feature type="binding site" evidence="8">
    <location>
        <position position="522"/>
    </location>
    <ligand>
        <name>substrate</name>
    </ligand>
</feature>
<dbReference type="InterPro" id="IPR010918">
    <property type="entry name" value="PurM-like_C_dom"/>
</dbReference>
<feature type="active site" evidence="8">
    <location>
        <position position="37"/>
    </location>
</feature>
<dbReference type="InterPro" id="IPR016188">
    <property type="entry name" value="PurM-like_N"/>
</dbReference>
<feature type="domain" description="PurM-like C-terminal" evidence="10">
    <location>
        <begin position="558"/>
        <end position="694"/>
    </location>
</feature>
<evidence type="ECO:0000256" key="6">
    <source>
        <dbReference type="ARBA" id="ARBA00022840"/>
    </source>
</evidence>
<dbReference type="Proteomes" id="UP000007719">
    <property type="component" value="Chromosome"/>
</dbReference>
<evidence type="ECO:0000259" key="11">
    <source>
        <dbReference type="Pfam" id="PF18072"/>
    </source>
</evidence>
<dbReference type="STRING" id="515635.Dtur_1420"/>
<dbReference type="GO" id="GO:0006189">
    <property type="term" value="P:'de novo' IMP biosynthetic process"/>
    <property type="evidence" value="ECO:0007669"/>
    <property type="project" value="UniProtKB-UniRule"/>
</dbReference>